<dbReference type="Gene3D" id="1.10.10.2910">
    <property type="match status" value="1"/>
</dbReference>
<evidence type="ECO:0000259" key="2">
    <source>
        <dbReference type="PROSITE" id="PS50943"/>
    </source>
</evidence>
<dbReference type="GO" id="GO:0003677">
    <property type="term" value="F:DNA binding"/>
    <property type="evidence" value="ECO:0007669"/>
    <property type="project" value="InterPro"/>
</dbReference>
<comment type="caution">
    <text evidence="3">The sequence shown here is derived from an EMBL/GenBank/DDBJ whole genome shotgun (WGS) entry which is preliminary data.</text>
</comment>
<dbReference type="Pfam" id="PF06114">
    <property type="entry name" value="Peptidase_M78"/>
    <property type="match status" value="1"/>
</dbReference>
<dbReference type="EMBL" id="VIRM01000015">
    <property type="protein sequence ID" value="TQS20789.1"/>
    <property type="molecule type" value="Genomic_DNA"/>
</dbReference>
<dbReference type="RefSeq" id="WP_142619451.1">
    <property type="nucleotide sequence ID" value="NZ_VIRM01000015.1"/>
</dbReference>
<dbReference type="PANTHER" id="PTHR43236">
    <property type="entry name" value="ANTITOXIN HIGA1"/>
    <property type="match status" value="1"/>
</dbReference>
<reference evidence="3 4" key="1">
    <citation type="submission" date="2019-07" db="EMBL/GenBank/DDBJ databases">
        <title>Microbispora hainanensis DSM 45428.</title>
        <authorList>
            <person name="Thawai C."/>
        </authorList>
    </citation>
    <scope>NUCLEOTIDE SEQUENCE [LARGE SCALE GENOMIC DNA]</scope>
    <source>
        <strain evidence="3 4">DSM 45428</strain>
    </source>
</reference>
<proteinExistence type="inferred from homology"/>
<evidence type="ECO:0000313" key="4">
    <source>
        <dbReference type="Proteomes" id="UP000316541"/>
    </source>
</evidence>
<dbReference type="InterPro" id="IPR001387">
    <property type="entry name" value="Cro/C1-type_HTH"/>
</dbReference>
<evidence type="ECO:0000313" key="3">
    <source>
        <dbReference type="EMBL" id="TQS20789.1"/>
    </source>
</evidence>
<dbReference type="PANTHER" id="PTHR43236:SF2">
    <property type="entry name" value="BLL0069 PROTEIN"/>
    <property type="match status" value="1"/>
</dbReference>
<name>A0A544YVK0_9ACTN</name>
<dbReference type="CDD" id="cd00093">
    <property type="entry name" value="HTH_XRE"/>
    <property type="match status" value="1"/>
</dbReference>
<dbReference type="Gene3D" id="1.10.260.40">
    <property type="entry name" value="lambda repressor-like DNA-binding domains"/>
    <property type="match status" value="1"/>
</dbReference>
<feature type="domain" description="HTH cro/C1-type" evidence="2">
    <location>
        <begin position="23"/>
        <end position="77"/>
    </location>
</feature>
<gene>
    <name evidence="3" type="ORF">FLX08_15090</name>
</gene>
<dbReference type="SUPFAM" id="SSF47413">
    <property type="entry name" value="lambda repressor-like DNA-binding domains"/>
    <property type="match status" value="1"/>
</dbReference>
<accession>A0A544YVK0</accession>
<dbReference type="Pfam" id="PF01381">
    <property type="entry name" value="HTH_3"/>
    <property type="match status" value="1"/>
</dbReference>
<dbReference type="SMART" id="SM00530">
    <property type="entry name" value="HTH_XRE"/>
    <property type="match status" value="1"/>
</dbReference>
<protein>
    <submittedName>
        <fullName evidence="3">HigA family addiction module antidote protein</fullName>
    </submittedName>
</protein>
<dbReference type="InterPro" id="IPR013430">
    <property type="entry name" value="Toxin_antidote_HigA"/>
</dbReference>
<dbReference type="InterPro" id="IPR010359">
    <property type="entry name" value="IrrE_HExxH"/>
</dbReference>
<dbReference type="Proteomes" id="UP000316541">
    <property type="component" value="Unassembled WGS sequence"/>
</dbReference>
<organism evidence="3 4">
    <name type="scientific">Microbispora hainanensis</name>
    <dbReference type="NCBI Taxonomy" id="568844"/>
    <lineage>
        <taxon>Bacteria</taxon>
        <taxon>Bacillati</taxon>
        <taxon>Actinomycetota</taxon>
        <taxon>Actinomycetes</taxon>
        <taxon>Streptosporangiales</taxon>
        <taxon>Streptosporangiaceae</taxon>
        <taxon>Microbispora</taxon>
    </lineage>
</organism>
<sequence>MTLDNVAPIEYAPQTVSSPGETLKETLEELGIPQADLARRTGLSTKHINQIVQGAAAISPETALLFERVTGVPANVWNTLEAAWRTQQVRQEEYDSLVSQIEWLDKFPLADLVARNVLPDRSKTVANLRRLLDFFGVANPSVAEDLWSGYSAAFRRSTTALPNEYATYAWLRLCVLMARQLQCEPYRRETLHDLLPSIRGLSRKEPELWMAQLPEICARAGVAVVFSPAFKNTHLSGATRWLTPDKVMIALTDRHKKDDRFWFTVFHEIAHVLLHGKRLTFLDDDPFKGTGEAEEEANDFAANVLIPQEYLPEYDALRQRPKPFARILRFAEEVGIAPGIVVGRLQHDEALDWKEGNKLKRDFDLAALAAYEKGSKAPQL</sequence>
<evidence type="ECO:0000256" key="1">
    <source>
        <dbReference type="ARBA" id="ARBA00007227"/>
    </source>
</evidence>
<comment type="similarity">
    <text evidence="1">Belongs to the short-chain fatty acyl-CoA assimilation regulator (ScfR) family.</text>
</comment>
<dbReference type="NCBIfam" id="TIGR02607">
    <property type="entry name" value="antidote_HigA"/>
    <property type="match status" value="1"/>
</dbReference>
<dbReference type="InterPro" id="IPR052345">
    <property type="entry name" value="Rad_response_metalloprotease"/>
</dbReference>
<dbReference type="AlphaFoldDB" id="A0A544YVK0"/>
<dbReference type="InterPro" id="IPR010982">
    <property type="entry name" value="Lambda_DNA-bd_dom_sf"/>
</dbReference>
<dbReference type="PROSITE" id="PS50943">
    <property type="entry name" value="HTH_CROC1"/>
    <property type="match status" value="1"/>
</dbReference>